<keyword evidence="1" id="KW-0304">Gas vesicle</keyword>
<sequence length="256" mass="27625">MSVTTPRDVGLGCYLYGIAAADVVVPAELVGVDEQPVVLIPHGDIAAVTSPLPAESTLAGRAELMAHSHVLDAIATAGPVVPVRFGSVLQSVDAVAHELLEPRHDEFRAMLGELAGHAQFTVRARYDEQQILTEVVAENADIAQLRAVTRERPDASSYGERVLLGELVARALEAKSVEDGRRLLTELERYATAVNVRESAGLDRLLDVALLVEDKRRTAFEDAVEALAAEFAGRARLKLIGPTAPYDFVDAEERWA</sequence>
<dbReference type="PANTHER" id="PTHR36852">
    <property type="entry name" value="PROTEIN GVPL 2"/>
    <property type="match status" value="1"/>
</dbReference>
<gene>
    <name evidence="4" type="ORF">ABN611_01745</name>
</gene>
<evidence type="ECO:0000256" key="3">
    <source>
        <dbReference type="ARBA" id="ARBA00035643"/>
    </source>
</evidence>
<comment type="similarity">
    <text evidence="3">Belongs to the gas vesicle GvpF/GvpL family.</text>
</comment>
<proteinExistence type="inferred from homology"/>
<dbReference type="EMBL" id="CP158165">
    <property type="protein sequence ID" value="XBV25145.1"/>
    <property type="molecule type" value="Genomic_DNA"/>
</dbReference>
<name>A0AAU7TEA2_9ACTN</name>
<dbReference type="Pfam" id="PF06386">
    <property type="entry name" value="GvpL_GvpF"/>
    <property type="match status" value="1"/>
</dbReference>
<comment type="subcellular location">
    <subcellularLocation>
        <location evidence="2">Gas vesicle</location>
    </subcellularLocation>
</comment>
<accession>A0AAU7TEA2</accession>
<dbReference type="GO" id="GO:0031412">
    <property type="term" value="P:gas vesicle organization"/>
    <property type="evidence" value="ECO:0007669"/>
    <property type="project" value="InterPro"/>
</dbReference>
<evidence type="ECO:0000256" key="1">
    <source>
        <dbReference type="ARBA" id="ARBA00022987"/>
    </source>
</evidence>
<reference evidence="4" key="1">
    <citation type="submission" date="2024-06" db="EMBL/GenBank/DDBJ databases">
        <title>Kribbella sp. strain HUAS MG21 genome sequences.</title>
        <authorList>
            <person name="Mo P."/>
        </authorList>
    </citation>
    <scope>NUCLEOTIDE SEQUENCE</scope>
    <source>
        <strain evidence="4">HUAS MG21</strain>
    </source>
</reference>
<dbReference type="PANTHER" id="PTHR36852:SF1">
    <property type="entry name" value="PROTEIN GVPL 2"/>
    <property type="match status" value="1"/>
</dbReference>
<evidence type="ECO:0000313" key="4">
    <source>
        <dbReference type="EMBL" id="XBV25145.1"/>
    </source>
</evidence>
<dbReference type="RefSeq" id="WP_350277960.1">
    <property type="nucleotide sequence ID" value="NZ_CP158165.1"/>
</dbReference>
<protein>
    <submittedName>
        <fullName evidence="4">GvpL/GvpF family gas vesicle protein</fullName>
    </submittedName>
</protein>
<dbReference type="InterPro" id="IPR009430">
    <property type="entry name" value="GvpL/GvpF"/>
</dbReference>
<evidence type="ECO:0000256" key="2">
    <source>
        <dbReference type="ARBA" id="ARBA00035108"/>
    </source>
</evidence>
<organism evidence="4">
    <name type="scientific">Kribbella sp. HUAS MG21</name>
    <dbReference type="NCBI Taxonomy" id="3160966"/>
    <lineage>
        <taxon>Bacteria</taxon>
        <taxon>Bacillati</taxon>
        <taxon>Actinomycetota</taxon>
        <taxon>Actinomycetes</taxon>
        <taxon>Propionibacteriales</taxon>
        <taxon>Kribbellaceae</taxon>
        <taxon>Kribbella</taxon>
    </lineage>
</organism>
<dbReference type="GO" id="GO:0031411">
    <property type="term" value="C:gas vesicle"/>
    <property type="evidence" value="ECO:0007669"/>
    <property type="project" value="UniProtKB-SubCell"/>
</dbReference>
<dbReference type="AlphaFoldDB" id="A0AAU7TEA2"/>